<sequence>MKVTVNGEEIHVYEGARAGDAVRTYLSDRGASTPLSSLHICDRWGNEIDHDGSINSGAQLIVTINTDSINLKTNK</sequence>
<organism evidence="1 2">
    <name type="scientific">Porphyromonas cangingivalis</name>
    <dbReference type="NCBI Taxonomy" id="36874"/>
    <lineage>
        <taxon>Bacteria</taxon>
        <taxon>Pseudomonadati</taxon>
        <taxon>Bacteroidota</taxon>
        <taxon>Bacteroidia</taxon>
        <taxon>Bacteroidales</taxon>
        <taxon>Porphyromonadaceae</taxon>
        <taxon>Porphyromonas</taxon>
    </lineage>
</organism>
<gene>
    <name evidence="1" type="ORF">SAMN02745205_01483</name>
</gene>
<reference evidence="1 2" key="1">
    <citation type="submission" date="2017-02" db="EMBL/GenBank/DDBJ databases">
        <authorList>
            <person name="Peterson S.W."/>
        </authorList>
    </citation>
    <scope>NUCLEOTIDE SEQUENCE [LARGE SCALE GENOMIC DNA]</scope>
    <source>
        <strain evidence="1 2">ATCC 700135</strain>
    </source>
</reference>
<dbReference type="EMBL" id="FUWL01000012">
    <property type="protein sequence ID" value="SJZ64955.1"/>
    <property type="molecule type" value="Genomic_DNA"/>
</dbReference>
<evidence type="ECO:0000313" key="1">
    <source>
        <dbReference type="EMBL" id="SJZ64955.1"/>
    </source>
</evidence>
<name>A0A1T4MDJ8_PORCN</name>
<dbReference type="AlphaFoldDB" id="A0A1T4MDJ8"/>
<accession>A0A1T4MDJ8</accession>
<dbReference type="Proteomes" id="UP000189956">
    <property type="component" value="Unassembled WGS sequence"/>
</dbReference>
<dbReference type="RefSeq" id="WP_025838392.1">
    <property type="nucleotide sequence ID" value="NZ_FUWL01000012.1"/>
</dbReference>
<protein>
    <submittedName>
        <fullName evidence="1">Uncharacterized protein</fullName>
    </submittedName>
</protein>
<evidence type="ECO:0000313" key="2">
    <source>
        <dbReference type="Proteomes" id="UP000189956"/>
    </source>
</evidence>
<proteinExistence type="predicted"/>